<dbReference type="Proteomes" id="UP001066276">
    <property type="component" value="Chromosome 10"/>
</dbReference>
<dbReference type="EMBL" id="JANPWB010000014">
    <property type="protein sequence ID" value="KAJ1095061.1"/>
    <property type="molecule type" value="Genomic_DNA"/>
</dbReference>
<feature type="compositionally biased region" description="Pro residues" evidence="1">
    <location>
        <begin position="118"/>
        <end position="132"/>
    </location>
</feature>
<accession>A0AAV7LU04</accession>
<feature type="compositionally biased region" description="Basic residues" evidence="1">
    <location>
        <begin position="101"/>
        <end position="110"/>
    </location>
</feature>
<gene>
    <name evidence="2" type="ORF">NDU88_000232</name>
</gene>
<protein>
    <submittedName>
        <fullName evidence="2">Uncharacterized protein</fullName>
    </submittedName>
</protein>
<feature type="region of interest" description="Disordered" evidence="1">
    <location>
        <begin position="99"/>
        <end position="207"/>
    </location>
</feature>
<name>A0AAV7LU04_PLEWA</name>
<comment type="caution">
    <text evidence="2">The sequence shown here is derived from an EMBL/GenBank/DDBJ whole genome shotgun (WGS) entry which is preliminary data.</text>
</comment>
<proteinExistence type="predicted"/>
<feature type="compositionally biased region" description="Basic and acidic residues" evidence="1">
    <location>
        <begin position="142"/>
        <end position="176"/>
    </location>
</feature>
<sequence length="207" mass="21432">MFRGVSPPGSWAQLGLQPGTDDRFLPGDVPRGVNVPAAAVRPALQQVGYRPGINEQWAPGGPGLVRGAPARARCAGAAGGPRSALLCWGPRSALLGAPARKTARSPRPLHRPLLSVPPRAPALPPGPRPLLSPPRRTGTIKLGEEAPELRAEVTRRPEADSAERAEVGQTEAEARPRSARARTSPWCHDGRGEPGAAPATAGGGSVT</sequence>
<evidence type="ECO:0000256" key="1">
    <source>
        <dbReference type="SAM" id="MobiDB-lite"/>
    </source>
</evidence>
<organism evidence="2 3">
    <name type="scientific">Pleurodeles waltl</name>
    <name type="common">Iberian ribbed newt</name>
    <dbReference type="NCBI Taxonomy" id="8319"/>
    <lineage>
        <taxon>Eukaryota</taxon>
        <taxon>Metazoa</taxon>
        <taxon>Chordata</taxon>
        <taxon>Craniata</taxon>
        <taxon>Vertebrata</taxon>
        <taxon>Euteleostomi</taxon>
        <taxon>Amphibia</taxon>
        <taxon>Batrachia</taxon>
        <taxon>Caudata</taxon>
        <taxon>Salamandroidea</taxon>
        <taxon>Salamandridae</taxon>
        <taxon>Pleurodelinae</taxon>
        <taxon>Pleurodeles</taxon>
    </lineage>
</organism>
<feature type="region of interest" description="Disordered" evidence="1">
    <location>
        <begin position="1"/>
        <end position="22"/>
    </location>
</feature>
<evidence type="ECO:0000313" key="3">
    <source>
        <dbReference type="Proteomes" id="UP001066276"/>
    </source>
</evidence>
<evidence type="ECO:0000313" key="2">
    <source>
        <dbReference type="EMBL" id="KAJ1095061.1"/>
    </source>
</evidence>
<reference evidence="2" key="1">
    <citation type="journal article" date="2022" name="bioRxiv">
        <title>Sequencing and chromosome-scale assembly of the giantPleurodeles waltlgenome.</title>
        <authorList>
            <person name="Brown T."/>
            <person name="Elewa A."/>
            <person name="Iarovenko S."/>
            <person name="Subramanian E."/>
            <person name="Araus A.J."/>
            <person name="Petzold A."/>
            <person name="Susuki M."/>
            <person name="Suzuki K.-i.T."/>
            <person name="Hayashi T."/>
            <person name="Toyoda A."/>
            <person name="Oliveira C."/>
            <person name="Osipova E."/>
            <person name="Leigh N.D."/>
            <person name="Simon A."/>
            <person name="Yun M.H."/>
        </authorList>
    </citation>
    <scope>NUCLEOTIDE SEQUENCE</scope>
    <source>
        <strain evidence="2">20211129_DDA</strain>
        <tissue evidence="2">Liver</tissue>
    </source>
</reference>
<dbReference type="AlphaFoldDB" id="A0AAV7LU04"/>
<keyword evidence="3" id="KW-1185">Reference proteome</keyword>